<keyword evidence="4 11" id="KW-0812">Transmembrane</keyword>
<dbReference type="NCBIfam" id="TIGR01104">
    <property type="entry name" value="V_PPase"/>
    <property type="match status" value="1"/>
</dbReference>
<dbReference type="OrthoDB" id="2414662at2759"/>
<evidence type="ECO:0000259" key="12">
    <source>
        <dbReference type="PROSITE" id="PS51176"/>
    </source>
</evidence>
<feature type="transmembrane region" description="Helical" evidence="11">
    <location>
        <begin position="13"/>
        <end position="33"/>
    </location>
</feature>
<dbReference type="NCBIfam" id="NF001960">
    <property type="entry name" value="PRK00733.3-5"/>
    <property type="match status" value="1"/>
</dbReference>
<evidence type="ECO:0000256" key="1">
    <source>
        <dbReference type="ARBA" id="ARBA00004127"/>
    </source>
</evidence>
<dbReference type="InterPro" id="IPR004131">
    <property type="entry name" value="PPase-energised_H-pump"/>
</dbReference>
<dbReference type="GO" id="GO:0008977">
    <property type="term" value="F:prephenate dehydrogenase (NAD+) activity"/>
    <property type="evidence" value="ECO:0007669"/>
    <property type="project" value="InterPro"/>
</dbReference>
<dbReference type="Gene3D" id="3.40.50.720">
    <property type="entry name" value="NAD(P)-binding Rossmann-like Domain"/>
    <property type="match status" value="2"/>
</dbReference>
<evidence type="ECO:0000256" key="5">
    <source>
        <dbReference type="ARBA" id="ARBA00022842"/>
    </source>
</evidence>
<evidence type="ECO:0000256" key="2">
    <source>
        <dbReference type="ARBA" id="ARBA00013242"/>
    </source>
</evidence>
<organism evidence="13 14">
    <name type="scientific">Morella rubra</name>
    <name type="common">Chinese bayberry</name>
    <dbReference type="NCBI Taxonomy" id="262757"/>
    <lineage>
        <taxon>Eukaryota</taxon>
        <taxon>Viridiplantae</taxon>
        <taxon>Streptophyta</taxon>
        <taxon>Embryophyta</taxon>
        <taxon>Tracheophyta</taxon>
        <taxon>Spermatophyta</taxon>
        <taxon>Magnoliopsida</taxon>
        <taxon>eudicotyledons</taxon>
        <taxon>Gunneridae</taxon>
        <taxon>Pentapetalae</taxon>
        <taxon>rosids</taxon>
        <taxon>fabids</taxon>
        <taxon>Fagales</taxon>
        <taxon>Myricaceae</taxon>
        <taxon>Morella</taxon>
    </lineage>
</organism>
<feature type="transmembrane region" description="Helical" evidence="11">
    <location>
        <begin position="449"/>
        <end position="474"/>
    </location>
</feature>
<dbReference type="SUPFAM" id="SSF51735">
    <property type="entry name" value="NAD(P)-binding Rossmann-fold domains"/>
    <property type="match status" value="2"/>
</dbReference>
<dbReference type="GO" id="GO:0004427">
    <property type="term" value="F:inorganic diphosphate phosphatase activity"/>
    <property type="evidence" value="ECO:0007669"/>
    <property type="project" value="InterPro"/>
</dbReference>
<dbReference type="GO" id="GO:0009678">
    <property type="term" value="F:diphosphate hydrolysis-driven proton transmembrane transporter activity"/>
    <property type="evidence" value="ECO:0007669"/>
    <property type="project" value="UniProtKB-EC"/>
</dbReference>
<evidence type="ECO:0000313" key="13">
    <source>
        <dbReference type="EMBL" id="KAB1199539.1"/>
    </source>
</evidence>
<dbReference type="EMBL" id="RXIC02000454">
    <property type="protein sequence ID" value="KAB1199539.1"/>
    <property type="molecule type" value="Genomic_DNA"/>
</dbReference>
<sequence length="1489" mass="162094">MGATLLSGLGTEILIPVCSLVAIVFALVQWAIVSRVKLSPGLDSDTANSGSEKNGYADNLLEEEEGINDHSVVLKCAEIQNAISEGATSFLFTEYKYVGIFMVAFAVLIFLFLGSVDGFSTRSKSCTYDPTRMCKPALATAAFSTISFLLGAFTSVVSGFLGMKIATYANARTTLEARKGVGKAFITAFRSGAVMGFLLAANGLLMLYIAINLFKLYYGDDWEGLFESITGYGLGGSSMALFGRVAGGIYTKAADVGADLVGKVERNIPEDDPRNPAVIADNVGDNVGDIAGMGSDLFGSYAESSCAALVVASISSFGIDHEFTAMLYPLIVSSVGILVCLVTTLFATEFFEIKSVKEIEPALKRQLIISTILMTAAIAVVSWVALPSSFTIYYAGTQKVVKNWQLFLCVAIGLWAGLIIGFVTEYYTSNAYSPVQDVADSCRTGAATNVIFGLALGYKSVIIPIFAIAVSIYISFSFAAMYGIAMAALGMLSTIATGLAIDAYGPISDNAGGIAEMAGMSHRIRERTDALDAAGNTTAAIGKGFAIGSAALVSLALFGAFVSRAGISTVDVLSPKVFIGLLVGAMLPYWFSAMTMKSVGKAALKMVEEVRRQFNTIPGLMEGTAKPDYATCVKISTDASIKEMIAPGALVMLTPLIAGILFGVETLSGVLAGALVSGVQIAISASNTGGAWDNAKKYIEAGASEHARTLGPKGSDPHKAAVIGDTIGDPLKDTSGPSLNILIKLMAVESLVFAPFFATHGLSPHSSQIIKQGLREDRSNRATESVSWWRARLASTMLSLSPLHHPSTSASPALNFSVPPLSQPHRFCPVYHSLRSNRPAATPTSLRRRRRPFCIRALDAAQPFDYESKLAAAHFHSSHHLKIAIIGFGNFGQFLAKTLVRQGHTVLVHSRSDYSLAAKTLGVSFFSDPHDLCEEHPEVILLCTSIISTERVLSSLPLQSLRRSTLFVDVLSVKEFPRDLLLDVLPTYFDVICSHPMFGPQSARHSWNGRFFVYEKVRIGDEESRISRCEKFLNVFAREGCKMVEMSCAEHDKYAAGSQFITHTVGRVLEMLNLESTPINTKGYETLLDLVEYTASDSFDLYYGLFMYNKSALEMLERLDFAFEALRNELFGRLHHVVRKQLFEKAEKVQQPHDSFAWHRNGAALPSSSLATRSQDIAQPYEFKGLISDHLDDGSKLKIAIIGFGNFGQFLAKSFLRQGHEVLAYSRADYSDIAQKLGISYFSDADDLCEEHPEVILLCTSILSTEQVLRSLPVQRLKRSTLFVDVLSVKEFPRSLFLQNLPLYFDVLCTHPMFGPESGKNGWNGLSFVYDKVRVGSNESRVSRCDRFLDIFAREGCRMVEMSCAEHDWYAAGSQFITHTMGRVLEKFGLESTPINTKGYGTLLNLVENTAGDSFNLYYGLFMYNVNAMEQLERLDHSFESLKKQLFGRLHGVLRKQLFENAEQFQVSLEDQGSSALASSSETLKVQNA</sequence>
<keyword evidence="8" id="KW-0560">Oxidoreductase</keyword>
<feature type="transmembrane region" description="Helical" evidence="11">
    <location>
        <begin position="326"/>
        <end position="347"/>
    </location>
</feature>
<comment type="subcellular location">
    <subcellularLocation>
        <location evidence="1">Endomembrane system</location>
        <topology evidence="1">Multi-pass membrane protein</topology>
    </subcellularLocation>
</comment>
<feature type="transmembrane region" description="Helical" evidence="11">
    <location>
        <begin position="573"/>
        <end position="591"/>
    </location>
</feature>
<dbReference type="InterPro" id="IPR059064">
    <property type="entry name" value="TYRAAT2_C"/>
</dbReference>
<dbReference type="GO" id="GO:0006571">
    <property type="term" value="P:tyrosine biosynthetic process"/>
    <property type="evidence" value="ECO:0007669"/>
    <property type="project" value="InterPro"/>
</dbReference>
<proteinExistence type="inferred from homology"/>
<keyword evidence="7 11" id="KW-1133">Transmembrane helix</keyword>
<evidence type="ECO:0000256" key="10">
    <source>
        <dbReference type="ARBA" id="ARBA00023136"/>
    </source>
</evidence>
<dbReference type="InterPro" id="IPR008927">
    <property type="entry name" value="6-PGluconate_DH-like_C_sf"/>
</dbReference>
<protein>
    <recommendedName>
        <fullName evidence="2">H(+)-exporting diphosphatase</fullName>
        <ecNumber evidence="2">7.1.3.1</ecNumber>
    </recommendedName>
</protein>
<feature type="transmembrane region" description="Helical" evidence="11">
    <location>
        <begin position="367"/>
        <end position="385"/>
    </location>
</feature>
<dbReference type="PANTHER" id="PTHR31998">
    <property type="entry name" value="K(+)-INSENSITIVE PYROPHOSPHATE-ENERGIZED PROTON PUMP"/>
    <property type="match status" value="1"/>
</dbReference>
<keyword evidence="3" id="KW-0813">Transport</keyword>
<dbReference type="Proteomes" id="UP000516437">
    <property type="component" value="Unassembled WGS sequence"/>
</dbReference>
<keyword evidence="9" id="KW-0406">Ion transport</keyword>
<evidence type="ECO:0000256" key="4">
    <source>
        <dbReference type="ARBA" id="ARBA00022692"/>
    </source>
</evidence>
<feature type="transmembrane region" description="Helical" evidence="11">
    <location>
        <begin position="97"/>
        <end position="116"/>
    </location>
</feature>
<feature type="domain" description="Prephenate/arogenate dehydrogenase" evidence="12">
    <location>
        <begin position="1197"/>
        <end position="1476"/>
    </location>
</feature>
<evidence type="ECO:0000256" key="3">
    <source>
        <dbReference type="ARBA" id="ARBA00022448"/>
    </source>
</evidence>
<dbReference type="GO" id="GO:0016020">
    <property type="term" value="C:membrane"/>
    <property type="evidence" value="ECO:0007669"/>
    <property type="project" value="InterPro"/>
</dbReference>
<dbReference type="InterPro" id="IPR003099">
    <property type="entry name" value="Prephen_DH"/>
</dbReference>
<keyword evidence="14" id="KW-1185">Reference proteome</keyword>
<evidence type="ECO:0000256" key="9">
    <source>
        <dbReference type="ARBA" id="ARBA00023065"/>
    </source>
</evidence>
<evidence type="ECO:0000256" key="8">
    <source>
        <dbReference type="ARBA" id="ARBA00023002"/>
    </source>
</evidence>
<comment type="caution">
    <text evidence="13">The sequence shown here is derived from an EMBL/GenBank/DDBJ whole genome shotgun (WGS) entry which is preliminary data.</text>
</comment>
<dbReference type="HAMAP" id="MF_01129">
    <property type="entry name" value="PPase_energized_pump"/>
    <property type="match status" value="1"/>
</dbReference>
<feature type="transmembrane region" description="Helical" evidence="11">
    <location>
        <begin position="184"/>
        <end position="211"/>
    </location>
</feature>
<dbReference type="Pfam" id="PF26213">
    <property type="entry name" value="TYRAAT1_C"/>
    <property type="match status" value="2"/>
</dbReference>
<dbReference type="InterPro" id="IPR036291">
    <property type="entry name" value="NAD(P)-bd_dom_sf"/>
</dbReference>
<evidence type="ECO:0000256" key="7">
    <source>
        <dbReference type="ARBA" id="ARBA00022989"/>
    </source>
</evidence>
<feature type="transmembrane region" description="Helical" evidence="11">
    <location>
        <begin position="480"/>
        <end position="501"/>
    </location>
</feature>
<reference evidence="13 14" key="1">
    <citation type="journal article" date="2019" name="Plant Biotechnol. J.">
        <title>The red bayberry genome and genetic basis of sex determination.</title>
        <authorList>
            <person name="Jia H.M."/>
            <person name="Jia H.J."/>
            <person name="Cai Q.L."/>
            <person name="Wang Y."/>
            <person name="Zhao H.B."/>
            <person name="Yang W.F."/>
            <person name="Wang G.Y."/>
            <person name="Li Y.H."/>
            <person name="Zhan D.L."/>
            <person name="Shen Y.T."/>
            <person name="Niu Q.F."/>
            <person name="Chang L."/>
            <person name="Qiu J."/>
            <person name="Zhao L."/>
            <person name="Xie H.B."/>
            <person name="Fu W.Y."/>
            <person name="Jin J."/>
            <person name="Li X.W."/>
            <person name="Jiao Y."/>
            <person name="Zhou C.C."/>
            <person name="Tu T."/>
            <person name="Chai C.Y."/>
            <person name="Gao J.L."/>
            <person name="Fan L.J."/>
            <person name="van de Weg E."/>
            <person name="Wang J.Y."/>
            <person name="Gao Z.S."/>
        </authorList>
    </citation>
    <scope>NUCLEOTIDE SEQUENCE [LARGE SCALE GENOMIC DNA]</scope>
    <source>
        <tissue evidence="13">Leaves</tissue>
    </source>
</reference>
<feature type="domain" description="Prephenate/arogenate dehydrogenase" evidence="12">
    <location>
        <begin position="881"/>
        <end position="1164"/>
    </location>
</feature>
<feature type="transmembrane region" description="Helical" evidence="11">
    <location>
        <begin position="136"/>
        <end position="163"/>
    </location>
</feature>
<evidence type="ECO:0000256" key="6">
    <source>
        <dbReference type="ARBA" id="ARBA00022967"/>
    </source>
</evidence>
<accession>A0A6A1UGY6</accession>
<name>A0A6A1UGY6_9ROSI</name>
<feature type="transmembrane region" description="Helical" evidence="11">
    <location>
        <begin position="405"/>
        <end position="428"/>
    </location>
</feature>
<dbReference type="InterPro" id="IPR028939">
    <property type="entry name" value="P5C_Rdtase_cat_N"/>
</dbReference>
<dbReference type="GO" id="GO:0012505">
    <property type="term" value="C:endomembrane system"/>
    <property type="evidence" value="ECO:0007669"/>
    <property type="project" value="UniProtKB-SubCell"/>
</dbReference>
<gene>
    <name evidence="13" type="ORF">CJ030_MR0G020846</name>
</gene>
<keyword evidence="5" id="KW-0460">Magnesium</keyword>
<dbReference type="Pfam" id="PF03030">
    <property type="entry name" value="H_PPase"/>
    <property type="match status" value="1"/>
</dbReference>
<dbReference type="GO" id="GO:0004665">
    <property type="term" value="F:prephenate dehydrogenase (NADP+) activity"/>
    <property type="evidence" value="ECO:0007669"/>
    <property type="project" value="InterPro"/>
</dbReference>
<dbReference type="SUPFAM" id="SSF48179">
    <property type="entry name" value="6-phosphogluconate dehydrogenase C-terminal domain-like"/>
    <property type="match status" value="1"/>
</dbReference>
<evidence type="ECO:0000313" key="14">
    <source>
        <dbReference type="Proteomes" id="UP000516437"/>
    </source>
</evidence>
<feature type="transmembrane region" description="Helical" evidence="11">
    <location>
        <begin position="545"/>
        <end position="567"/>
    </location>
</feature>
<keyword evidence="10 11" id="KW-0472">Membrane</keyword>
<keyword evidence="6" id="KW-1278">Translocase</keyword>
<dbReference type="Pfam" id="PF03807">
    <property type="entry name" value="F420_oxidored"/>
    <property type="match status" value="2"/>
</dbReference>
<feature type="transmembrane region" description="Helical" evidence="11">
    <location>
        <begin position="644"/>
        <end position="664"/>
    </location>
</feature>
<evidence type="ECO:0000256" key="11">
    <source>
        <dbReference type="SAM" id="Phobius"/>
    </source>
</evidence>
<dbReference type="PROSITE" id="PS51176">
    <property type="entry name" value="PDH_ADH"/>
    <property type="match status" value="2"/>
</dbReference>
<dbReference type="EC" id="7.1.3.1" evidence="2"/>